<sequence>MFLDRVADNFLTQLVSEPTREGAPLDLLFTNREGLVSHVMVGGCLGKSDHEMIEFLIRGEVRRGVSRTATLDFQRADFGLFRSLVDRVPWEAVLKGKGVQESWTFFKKEILKAQEQAVPMCRKTSRKGRRLTWLNREIWLELRKKKRVYDLWKKGQATQEDYKDVMSNKRRAKGNLHPLLDVGGNIVTKDEEKAEVLNAFFASVFNSKTSCSQDTQPPELKDRDREQNEAPIMQGEMVTDLLHHLDTHESMGPDGIHSRVLRDLVEVLTKPLSIIYYRIIES</sequence>
<name>A0AAN7MMB2_MYCAM</name>
<dbReference type="GO" id="GO:0061343">
    <property type="term" value="P:cell adhesion involved in heart morphogenesis"/>
    <property type="evidence" value="ECO:0007669"/>
    <property type="project" value="TreeGrafter"/>
</dbReference>
<dbReference type="AlphaFoldDB" id="A0AAN7MMB2"/>
<dbReference type="GO" id="GO:0007508">
    <property type="term" value="P:larval heart development"/>
    <property type="evidence" value="ECO:0007669"/>
    <property type="project" value="TreeGrafter"/>
</dbReference>
<dbReference type="Proteomes" id="UP001333110">
    <property type="component" value="Unassembled WGS sequence"/>
</dbReference>
<accession>A0AAN7MMB2</accession>
<keyword evidence="2" id="KW-1185">Reference proteome</keyword>
<dbReference type="EMBL" id="JAUNZN010000032">
    <property type="protein sequence ID" value="KAK4807146.1"/>
    <property type="molecule type" value="Genomic_DNA"/>
</dbReference>
<organism evidence="1 2">
    <name type="scientific">Mycteria americana</name>
    <name type="common">Wood stork</name>
    <dbReference type="NCBI Taxonomy" id="33587"/>
    <lineage>
        <taxon>Eukaryota</taxon>
        <taxon>Metazoa</taxon>
        <taxon>Chordata</taxon>
        <taxon>Craniata</taxon>
        <taxon>Vertebrata</taxon>
        <taxon>Euteleostomi</taxon>
        <taxon>Archelosauria</taxon>
        <taxon>Archosauria</taxon>
        <taxon>Dinosauria</taxon>
        <taxon>Saurischia</taxon>
        <taxon>Theropoda</taxon>
        <taxon>Coelurosauria</taxon>
        <taxon>Aves</taxon>
        <taxon>Neognathae</taxon>
        <taxon>Neoaves</taxon>
        <taxon>Aequornithes</taxon>
        <taxon>Ciconiiformes</taxon>
        <taxon>Ciconiidae</taxon>
        <taxon>Mycteria</taxon>
    </lineage>
</organism>
<evidence type="ECO:0000313" key="1">
    <source>
        <dbReference type="EMBL" id="KAK4807146.1"/>
    </source>
</evidence>
<proteinExistence type="predicted"/>
<comment type="caution">
    <text evidence="1">The sequence shown here is derived from an EMBL/GenBank/DDBJ whole genome shotgun (WGS) entry which is preliminary data.</text>
</comment>
<dbReference type="PANTHER" id="PTHR33395:SF22">
    <property type="entry name" value="REVERSE TRANSCRIPTASE DOMAIN-CONTAINING PROTEIN"/>
    <property type="match status" value="1"/>
</dbReference>
<protein>
    <submittedName>
        <fullName evidence="1">Uncharacterized protein</fullName>
    </submittedName>
</protein>
<gene>
    <name evidence="1" type="ORF">QYF61_018487</name>
</gene>
<evidence type="ECO:0000313" key="2">
    <source>
        <dbReference type="Proteomes" id="UP001333110"/>
    </source>
</evidence>
<dbReference type="PANTHER" id="PTHR33395">
    <property type="entry name" value="TRANSCRIPTASE, PUTATIVE-RELATED-RELATED"/>
    <property type="match status" value="1"/>
</dbReference>
<dbReference type="GO" id="GO:0031012">
    <property type="term" value="C:extracellular matrix"/>
    <property type="evidence" value="ECO:0007669"/>
    <property type="project" value="TreeGrafter"/>
</dbReference>
<reference evidence="1 2" key="1">
    <citation type="journal article" date="2023" name="J. Hered.">
        <title>Chromosome-level genome of the wood stork (Mycteria americana) provides insight into avian chromosome evolution.</title>
        <authorList>
            <person name="Flamio R. Jr."/>
            <person name="Ramstad K.M."/>
        </authorList>
    </citation>
    <scope>NUCLEOTIDE SEQUENCE [LARGE SCALE GENOMIC DNA]</scope>
    <source>
        <strain evidence="1">JAX WOST 10</strain>
    </source>
</reference>